<evidence type="ECO:0000313" key="4">
    <source>
        <dbReference type="Proteomes" id="UP000824259"/>
    </source>
</evidence>
<sequence>MKVLHIGKYYPPFFGGIEKVNFDLVENLNLKEDCQVDELCCHHSVHNEPLPEPSGYRLFRAPLFTIKFSTPISFRFFDIYRRIRNNYDIIHWHLPNPVATMAALIFPTRAKVVLHWHSDIVKQKKLRKIYKPLQTMLLRRADRIIVTSQNYFNGSLDLQPYKEKVRVIPIGVDLEHLAFPEGTDQRIQAAYPGKKIILSIGRLTYYKGFRYLIEAAQYLGEDKMVLIGGVGELQAELERQIADLGVGDRVRLVGSIPKAEIGAYFKAADLFCLPSIARAEAFGVVLAEALAMGVPIVSCDIPDSGVNWVNLHDQTGINVPVCNASALAEAINGLLESPDSMEGFRKRCRERYNSFFSMEKMVDAVYALYQDVLA</sequence>
<dbReference type="AlphaFoldDB" id="A0A9D2RHX5"/>
<dbReference type="InterPro" id="IPR028098">
    <property type="entry name" value="Glyco_trans_4-like_N"/>
</dbReference>
<dbReference type="SUPFAM" id="SSF53756">
    <property type="entry name" value="UDP-Glycosyltransferase/glycogen phosphorylase"/>
    <property type="match status" value="1"/>
</dbReference>
<organism evidence="3 4">
    <name type="scientific">Candidatus Alistipes avicola</name>
    <dbReference type="NCBI Taxonomy" id="2838432"/>
    <lineage>
        <taxon>Bacteria</taxon>
        <taxon>Pseudomonadati</taxon>
        <taxon>Bacteroidota</taxon>
        <taxon>Bacteroidia</taxon>
        <taxon>Bacteroidales</taxon>
        <taxon>Rikenellaceae</taxon>
        <taxon>Alistipes</taxon>
    </lineage>
</organism>
<dbReference type="Pfam" id="PF13439">
    <property type="entry name" value="Glyco_transf_4"/>
    <property type="match status" value="1"/>
</dbReference>
<evidence type="ECO:0000313" key="3">
    <source>
        <dbReference type="EMBL" id="HJA99152.1"/>
    </source>
</evidence>
<dbReference type="PANTHER" id="PTHR45947:SF3">
    <property type="entry name" value="SULFOQUINOVOSYL TRANSFERASE SQD2"/>
    <property type="match status" value="1"/>
</dbReference>
<feature type="domain" description="Glycosyltransferase subfamily 4-like N-terminal" evidence="2">
    <location>
        <begin position="14"/>
        <end position="175"/>
    </location>
</feature>
<reference evidence="3" key="2">
    <citation type="submission" date="2021-04" db="EMBL/GenBank/DDBJ databases">
        <authorList>
            <person name="Gilroy R."/>
        </authorList>
    </citation>
    <scope>NUCLEOTIDE SEQUENCE</scope>
    <source>
        <strain evidence="3">CHK169-11906</strain>
    </source>
</reference>
<proteinExistence type="predicted"/>
<protein>
    <submittedName>
        <fullName evidence="3">Glycosyltransferase</fullName>
        <ecNumber evidence="3">2.4.-.-</ecNumber>
    </submittedName>
</protein>
<feature type="domain" description="Glycosyl transferase family 1" evidence="1">
    <location>
        <begin position="185"/>
        <end position="350"/>
    </location>
</feature>
<dbReference type="Proteomes" id="UP000824259">
    <property type="component" value="Unassembled WGS sequence"/>
</dbReference>
<reference evidence="3" key="1">
    <citation type="journal article" date="2021" name="PeerJ">
        <title>Extensive microbial diversity within the chicken gut microbiome revealed by metagenomics and culture.</title>
        <authorList>
            <person name="Gilroy R."/>
            <person name="Ravi A."/>
            <person name="Getino M."/>
            <person name="Pursley I."/>
            <person name="Horton D.L."/>
            <person name="Alikhan N.F."/>
            <person name="Baker D."/>
            <person name="Gharbi K."/>
            <person name="Hall N."/>
            <person name="Watson M."/>
            <person name="Adriaenssens E.M."/>
            <person name="Foster-Nyarko E."/>
            <person name="Jarju S."/>
            <person name="Secka A."/>
            <person name="Antonio M."/>
            <person name="Oren A."/>
            <person name="Chaudhuri R.R."/>
            <person name="La Ragione R."/>
            <person name="Hildebrand F."/>
            <person name="Pallen M.J."/>
        </authorList>
    </citation>
    <scope>NUCLEOTIDE SEQUENCE</scope>
    <source>
        <strain evidence="3">CHK169-11906</strain>
    </source>
</reference>
<keyword evidence="3" id="KW-0808">Transferase</keyword>
<dbReference type="EMBL" id="DWYR01000016">
    <property type="protein sequence ID" value="HJA99152.1"/>
    <property type="molecule type" value="Genomic_DNA"/>
</dbReference>
<name>A0A9D2RHX5_9BACT</name>
<evidence type="ECO:0000259" key="2">
    <source>
        <dbReference type="Pfam" id="PF13439"/>
    </source>
</evidence>
<dbReference type="InterPro" id="IPR001296">
    <property type="entry name" value="Glyco_trans_1"/>
</dbReference>
<accession>A0A9D2RHX5</accession>
<gene>
    <name evidence="3" type="ORF">H9779_06105</name>
</gene>
<dbReference type="GO" id="GO:0016757">
    <property type="term" value="F:glycosyltransferase activity"/>
    <property type="evidence" value="ECO:0007669"/>
    <property type="project" value="UniProtKB-KW"/>
</dbReference>
<evidence type="ECO:0000259" key="1">
    <source>
        <dbReference type="Pfam" id="PF00534"/>
    </source>
</evidence>
<dbReference type="Gene3D" id="3.40.50.2000">
    <property type="entry name" value="Glycogen Phosphorylase B"/>
    <property type="match status" value="2"/>
</dbReference>
<dbReference type="Pfam" id="PF00534">
    <property type="entry name" value="Glycos_transf_1"/>
    <property type="match status" value="1"/>
</dbReference>
<comment type="caution">
    <text evidence="3">The sequence shown here is derived from an EMBL/GenBank/DDBJ whole genome shotgun (WGS) entry which is preliminary data.</text>
</comment>
<dbReference type="EC" id="2.4.-.-" evidence="3"/>
<dbReference type="PANTHER" id="PTHR45947">
    <property type="entry name" value="SULFOQUINOVOSYL TRANSFERASE SQD2"/>
    <property type="match status" value="1"/>
</dbReference>
<keyword evidence="3" id="KW-0328">Glycosyltransferase</keyword>
<dbReference type="InterPro" id="IPR050194">
    <property type="entry name" value="Glycosyltransferase_grp1"/>
</dbReference>